<gene>
    <name evidence="1" type="ORF">IFM89_008064</name>
</gene>
<comment type="caution">
    <text evidence="1">The sequence shown here is derived from an EMBL/GenBank/DDBJ whole genome shotgun (WGS) entry which is preliminary data.</text>
</comment>
<evidence type="ECO:0000313" key="2">
    <source>
        <dbReference type="Proteomes" id="UP000631114"/>
    </source>
</evidence>
<accession>A0A835IV26</accession>
<dbReference type="AlphaFoldDB" id="A0A835IV26"/>
<dbReference type="Proteomes" id="UP000631114">
    <property type="component" value="Unassembled WGS sequence"/>
</dbReference>
<organism evidence="1 2">
    <name type="scientific">Coptis chinensis</name>
    <dbReference type="NCBI Taxonomy" id="261450"/>
    <lineage>
        <taxon>Eukaryota</taxon>
        <taxon>Viridiplantae</taxon>
        <taxon>Streptophyta</taxon>
        <taxon>Embryophyta</taxon>
        <taxon>Tracheophyta</taxon>
        <taxon>Spermatophyta</taxon>
        <taxon>Magnoliopsida</taxon>
        <taxon>Ranunculales</taxon>
        <taxon>Ranunculaceae</taxon>
        <taxon>Coptidoideae</taxon>
        <taxon>Coptis</taxon>
    </lineage>
</organism>
<name>A0A835IV26_9MAGN</name>
<dbReference type="EMBL" id="JADFTS010000001">
    <property type="protein sequence ID" value="KAF9624126.1"/>
    <property type="molecule type" value="Genomic_DNA"/>
</dbReference>
<keyword evidence="2" id="KW-1185">Reference proteome</keyword>
<proteinExistence type="predicted"/>
<reference evidence="1 2" key="1">
    <citation type="submission" date="2020-10" db="EMBL/GenBank/DDBJ databases">
        <title>The Coptis chinensis genome and diversification of protoberbering-type alkaloids.</title>
        <authorList>
            <person name="Wang B."/>
            <person name="Shu S."/>
            <person name="Song C."/>
            <person name="Liu Y."/>
        </authorList>
    </citation>
    <scope>NUCLEOTIDE SEQUENCE [LARGE SCALE GENOMIC DNA]</scope>
    <source>
        <strain evidence="1">HL-2020</strain>
        <tissue evidence="1">Leaf</tissue>
    </source>
</reference>
<evidence type="ECO:0000313" key="1">
    <source>
        <dbReference type="EMBL" id="KAF9624126.1"/>
    </source>
</evidence>
<protein>
    <submittedName>
        <fullName evidence="1">Uncharacterized protein</fullName>
    </submittedName>
</protein>
<sequence length="72" mass="8115">MSSTRSKEEVWIPRKAQRLCRTCKSLSQKRGHFTDPYSLDIVWTIFHGSLSIGELKFIAAIPSGKYIICGIG</sequence>